<dbReference type="InterPro" id="IPR032342">
    <property type="entry name" value="DUF4861"/>
</dbReference>
<evidence type="ECO:0000313" key="3">
    <source>
        <dbReference type="Proteomes" id="UP000053860"/>
    </source>
</evidence>
<keyword evidence="1" id="KW-0732">Signal</keyword>
<dbReference type="Pfam" id="PF16153">
    <property type="entry name" value="DUF4861"/>
    <property type="match status" value="1"/>
</dbReference>
<evidence type="ECO:0000313" key="2">
    <source>
        <dbReference type="EMBL" id="KUK78821.1"/>
    </source>
</evidence>
<dbReference type="EMBL" id="LGGN01000001">
    <property type="protein sequence ID" value="KUK78821.1"/>
    <property type="molecule type" value="Genomic_DNA"/>
</dbReference>
<gene>
    <name evidence="2" type="ORF">XD92_0004</name>
</gene>
<proteinExistence type="predicted"/>
<dbReference type="Proteomes" id="UP000053860">
    <property type="component" value="Unassembled WGS sequence"/>
</dbReference>
<protein>
    <recommendedName>
        <fullName evidence="4">DUF4861 domain-containing protein</fullName>
    </recommendedName>
</protein>
<organism evidence="2 3">
    <name type="scientific">Proteiniphilum acetatigenes</name>
    <dbReference type="NCBI Taxonomy" id="294710"/>
    <lineage>
        <taxon>Bacteria</taxon>
        <taxon>Pseudomonadati</taxon>
        <taxon>Bacteroidota</taxon>
        <taxon>Bacteroidia</taxon>
        <taxon>Bacteroidales</taxon>
        <taxon>Dysgonomonadaceae</taxon>
        <taxon>Proteiniphilum</taxon>
    </lineage>
</organism>
<dbReference type="PROSITE" id="PS51257">
    <property type="entry name" value="PROKAR_LIPOPROTEIN"/>
    <property type="match status" value="1"/>
</dbReference>
<dbReference type="AlphaFoldDB" id="A0A117M194"/>
<evidence type="ECO:0000256" key="1">
    <source>
        <dbReference type="SAM" id="SignalP"/>
    </source>
</evidence>
<accession>A0A117M194</accession>
<evidence type="ECO:0008006" key="4">
    <source>
        <dbReference type="Google" id="ProtNLM"/>
    </source>
</evidence>
<feature type="chain" id="PRO_5007150971" description="DUF4861 domain-containing protein" evidence="1">
    <location>
        <begin position="17"/>
        <end position="422"/>
    </location>
</feature>
<feature type="signal peptide" evidence="1">
    <location>
        <begin position="1"/>
        <end position="16"/>
    </location>
</feature>
<name>A0A117M194_9BACT</name>
<sequence length="422" mass="47820">MSHTRCLLLICLIAVAGCTRMPVQTILLTNPYDHSLQETCVVIERKAFRQKDDSLHPVIYDREKARSLPVQVDDLDSDGSWDEASFLVSLKPGETFTGRLEWLPQEDVPVYPIRTNVYLGISRKRNGYFKEVREEVFPSDYECRTPYQYQFEGVGWENDVIAFRTYCDRRNGKDIFGKTTSKMILSDVGKIENYHELQSWGMDILKVGNSLGIGAVGAIKNGKIYRLGDTRYHDFQIIVEGPVRSVFKLGFDGWIVNGDTLSATETITITAGRNGFSNRFEVTGDNVPDTLISGLSMIGIEGELVTFSNQDWPGISLSGINDLDGRFLGMAVFTKNPERFSAEITLKASEMYDVKSPEYQAVKFHPYISDTYYLTTTGPVADFYVFTLWEGRYPEIHTPETFHKTVNQELLSVIHAPEVVMR</sequence>
<reference evidence="3" key="1">
    <citation type="journal article" date="2015" name="MBio">
        <title>Genome-Resolved Metagenomic Analysis Reveals Roles for Candidate Phyla and Other Microbial Community Members in Biogeochemical Transformations in Oil Reservoirs.</title>
        <authorList>
            <person name="Hu P."/>
            <person name="Tom L."/>
            <person name="Singh A."/>
            <person name="Thomas B.C."/>
            <person name="Baker B.J."/>
            <person name="Piceno Y.M."/>
            <person name="Andersen G.L."/>
            <person name="Banfield J.F."/>
        </authorList>
    </citation>
    <scope>NUCLEOTIDE SEQUENCE [LARGE SCALE GENOMIC DNA]</scope>
</reference>
<comment type="caution">
    <text evidence="2">The sequence shown here is derived from an EMBL/GenBank/DDBJ whole genome shotgun (WGS) entry which is preliminary data.</text>
</comment>